<dbReference type="STRING" id="645991.Sgly_2471"/>
<dbReference type="Gene3D" id="2.40.10.340">
    <property type="entry name" value="Rod shape-determining protein MreC, domain 1"/>
    <property type="match status" value="1"/>
</dbReference>
<organism evidence="9 10">
    <name type="scientific">Syntrophobotulus glycolicus (strain DSM 8271 / FlGlyR)</name>
    <dbReference type="NCBI Taxonomy" id="645991"/>
    <lineage>
        <taxon>Bacteria</taxon>
        <taxon>Bacillati</taxon>
        <taxon>Bacillota</taxon>
        <taxon>Clostridia</taxon>
        <taxon>Eubacteriales</taxon>
        <taxon>Desulfitobacteriaceae</taxon>
        <taxon>Syntrophobotulus</taxon>
    </lineage>
</organism>
<feature type="domain" description="Rod shape-determining protein MreC beta-barrel core" evidence="8">
    <location>
        <begin position="128"/>
        <end position="282"/>
    </location>
</feature>
<dbReference type="Pfam" id="PF04085">
    <property type="entry name" value="MreC"/>
    <property type="match status" value="1"/>
</dbReference>
<sequence>MGNKISPMLIGVVTFAIILVTITTMRLTGIGSNFANPVGGAMEVVLSPVESFIWRAGNSIKGNFFAIFTFSKVKAENEELKKQVEKLTGDNLQLKQQVLAGLRYQEMDKGKFQSPVLDKYPKIGASLVNRNPMAWYQTVTINRGTKDGVKVNDPVVANLGLVGKVISASAAYSDVLLILDGQGEAGALVRDSKGNAIFGVVEGTYGNGSRITATGSLEMNVKQDDEVNPGDLVLTSGLGGVYPKDIPIGVVDKVILDNTGLFKTALIEPIVNFDILEEVYVVDTAGAK</sequence>
<dbReference type="AlphaFoldDB" id="F0SVI3"/>
<gene>
    <name evidence="9" type="ordered locus">Sgly_2471</name>
</gene>
<evidence type="ECO:0000256" key="7">
    <source>
        <dbReference type="SAM" id="Phobius"/>
    </source>
</evidence>
<evidence type="ECO:0000313" key="9">
    <source>
        <dbReference type="EMBL" id="ADY56756.1"/>
    </source>
</evidence>
<evidence type="ECO:0000259" key="8">
    <source>
        <dbReference type="Pfam" id="PF04085"/>
    </source>
</evidence>
<dbReference type="InterPro" id="IPR007221">
    <property type="entry name" value="MreC"/>
</dbReference>
<dbReference type="PIRSF" id="PIRSF038471">
    <property type="entry name" value="MreC"/>
    <property type="match status" value="1"/>
</dbReference>
<dbReference type="InterPro" id="IPR055342">
    <property type="entry name" value="MreC_beta-barrel_core"/>
</dbReference>
<keyword evidence="3 5" id="KW-0133">Cell shape</keyword>
<keyword evidence="7" id="KW-1133">Transmembrane helix</keyword>
<keyword evidence="7" id="KW-0472">Membrane</keyword>
<reference evidence="9 10" key="1">
    <citation type="journal article" date="2011" name="Stand. Genomic Sci.">
        <title>Complete genome sequence of Syntrophobotulus glycolicus type strain (FlGlyR).</title>
        <authorList>
            <person name="Han C."/>
            <person name="Mwirichia R."/>
            <person name="Chertkov O."/>
            <person name="Held B."/>
            <person name="Lapidus A."/>
            <person name="Nolan M."/>
            <person name="Lucas S."/>
            <person name="Hammon N."/>
            <person name="Deshpande S."/>
            <person name="Cheng J.F."/>
            <person name="Tapia R."/>
            <person name="Goodwin L."/>
            <person name="Pitluck S."/>
            <person name="Huntemann M."/>
            <person name="Liolios K."/>
            <person name="Ivanova N."/>
            <person name="Pagani I."/>
            <person name="Mavromatis K."/>
            <person name="Ovchinikova G."/>
            <person name="Pati A."/>
            <person name="Chen A."/>
            <person name="Palaniappan K."/>
            <person name="Land M."/>
            <person name="Hauser L."/>
            <person name="Brambilla E.M."/>
            <person name="Rohde M."/>
            <person name="Spring S."/>
            <person name="Sikorski J."/>
            <person name="Goker M."/>
            <person name="Woyke T."/>
            <person name="Bristow J."/>
            <person name="Eisen J.A."/>
            <person name="Markowitz V."/>
            <person name="Hugenholtz P."/>
            <person name="Kyrpides N.C."/>
            <person name="Klenk H.P."/>
            <person name="Detter J.C."/>
        </authorList>
    </citation>
    <scope>NUCLEOTIDE SEQUENCE [LARGE SCALE GENOMIC DNA]</scope>
    <source>
        <strain evidence="10">DSM 8271 / FlGlyR</strain>
    </source>
</reference>
<comment type="similarity">
    <text evidence="1 5">Belongs to the MreC family.</text>
</comment>
<feature type="transmembrane region" description="Helical" evidence="7">
    <location>
        <begin position="7"/>
        <end position="27"/>
    </location>
</feature>
<dbReference type="PANTHER" id="PTHR34138:SF1">
    <property type="entry name" value="CELL SHAPE-DETERMINING PROTEIN MREC"/>
    <property type="match status" value="1"/>
</dbReference>
<name>F0SVI3_SYNGF</name>
<dbReference type="GO" id="GO:0005886">
    <property type="term" value="C:plasma membrane"/>
    <property type="evidence" value="ECO:0007669"/>
    <property type="project" value="TreeGrafter"/>
</dbReference>
<dbReference type="RefSeq" id="WP_013625621.1">
    <property type="nucleotide sequence ID" value="NC_015172.1"/>
</dbReference>
<evidence type="ECO:0000313" key="10">
    <source>
        <dbReference type="Proteomes" id="UP000007488"/>
    </source>
</evidence>
<evidence type="ECO:0000256" key="5">
    <source>
        <dbReference type="PIRNR" id="PIRNR038471"/>
    </source>
</evidence>
<dbReference type="eggNOG" id="COG1792">
    <property type="taxonomic scope" value="Bacteria"/>
</dbReference>
<dbReference type="PANTHER" id="PTHR34138">
    <property type="entry name" value="CELL SHAPE-DETERMINING PROTEIN MREC"/>
    <property type="match status" value="1"/>
</dbReference>
<evidence type="ECO:0000256" key="4">
    <source>
        <dbReference type="ARBA" id="ARBA00032089"/>
    </source>
</evidence>
<dbReference type="GO" id="GO:0008360">
    <property type="term" value="P:regulation of cell shape"/>
    <property type="evidence" value="ECO:0007669"/>
    <property type="project" value="UniProtKB-KW"/>
</dbReference>
<proteinExistence type="inferred from homology"/>
<keyword evidence="10" id="KW-1185">Reference proteome</keyword>
<keyword evidence="6" id="KW-0175">Coiled coil</keyword>
<evidence type="ECO:0000256" key="3">
    <source>
        <dbReference type="ARBA" id="ARBA00022960"/>
    </source>
</evidence>
<dbReference type="Proteomes" id="UP000007488">
    <property type="component" value="Chromosome"/>
</dbReference>
<dbReference type="EMBL" id="CP002547">
    <property type="protein sequence ID" value="ADY56756.1"/>
    <property type="molecule type" value="Genomic_DNA"/>
</dbReference>
<dbReference type="InterPro" id="IPR042177">
    <property type="entry name" value="Cell/Rod_1"/>
</dbReference>
<dbReference type="HOGENOM" id="CLU_042663_1_2_9"/>
<dbReference type="InterPro" id="IPR042175">
    <property type="entry name" value="Cell/Rod_MreC_2"/>
</dbReference>
<dbReference type="NCBIfam" id="TIGR00219">
    <property type="entry name" value="mreC"/>
    <property type="match status" value="1"/>
</dbReference>
<keyword evidence="7" id="KW-0812">Transmembrane</keyword>
<feature type="coiled-coil region" evidence="6">
    <location>
        <begin position="70"/>
        <end position="97"/>
    </location>
</feature>
<comment type="function">
    <text evidence="5">Involved in formation and maintenance of cell shape.</text>
</comment>
<dbReference type="Gene3D" id="2.40.10.350">
    <property type="entry name" value="Rod shape-determining protein MreC, domain 2"/>
    <property type="match status" value="1"/>
</dbReference>
<evidence type="ECO:0000256" key="6">
    <source>
        <dbReference type="SAM" id="Coils"/>
    </source>
</evidence>
<reference evidence="10" key="2">
    <citation type="submission" date="2011-02" db="EMBL/GenBank/DDBJ databases">
        <title>The complete genome of Syntrophobotulus glycolicus DSM 8271.</title>
        <authorList>
            <person name="Lucas S."/>
            <person name="Copeland A."/>
            <person name="Lapidus A."/>
            <person name="Bruce D."/>
            <person name="Goodwin L."/>
            <person name="Pitluck S."/>
            <person name="Kyrpides N."/>
            <person name="Mavromatis K."/>
            <person name="Pagani I."/>
            <person name="Ivanova N."/>
            <person name="Mikhailova N."/>
            <person name="Chertkov O."/>
            <person name="Held B."/>
            <person name="Detter J.C."/>
            <person name="Tapia R."/>
            <person name="Han C."/>
            <person name="Land M."/>
            <person name="Hauser L."/>
            <person name="Markowitz V."/>
            <person name="Cheng J.-F."/>
            <person name="Hugenholtz P."/>
            <person name="Woyke T."/>
            <person name="Wu D."/>
            <person name="Spring S."/>
            <person name="Schroeder M."/>
            <person name="Brambilla E."/>
            <person name="Klenk H.-P."/>
            <person name="Eisen J.A."/>
        </authorList>
    </citation>
    <scope>NUCLEOTIDE SEQUENCE [LARGE SCALE GENOMIC DNA]</scope>
    <source>
        <strain evidence="10">DSM 8271 / FlGlyR</strain>
    </source>
</reference>
<dbReference type="KEGG" id="sgy:Sgly_2471"/>
<dbReference type="OrthoDB" id="9792313at2"/>
<evidence type="ECO:0000256" key="1">
    <source>
        <dbReference type="ARBA" id="ARBA00009369"/>
    </source>
</evidence>
<protein>
    <recommendedName>
        <fullName evidence="2 5">Cell shape-determining protein MreC</fullName>
    </recommendedName>
    <alternativeName>
        <fullName evidence="4 5">Cell shape protein MreC</fullName>
    </alternativeName>
</protein>
<accession>F0SVI3</accession>
<evidence type="ECO:0000256" key="2">
    <source>
        <dbReference type="ARBA" id="ARBA00013855"/>
    </source>
</evidence>